<keyword evidence="2" id="KW-0378">Hydrolase</keyword>
<dbReference type="Gene3D" id="2.40.100.10">
    <property type="entry name" value="Cyclophilin-like"/>
    <property type="match status" value="1"/>
</dbReference>
<dbReference type="NCBIfam" id="TIGR00724">
    <property type="entry name" value="urea_amlyse_rel"/>
    <property type="match status" value="1"/>
</dbReference>
<dbReference type="AlphaFoldDB" id="A0A9X3WQ67"/>
<dbReference type="InterPro" id="IPR003778">
    <property type="entry name" value="CT_A_B"/>
</dbReference>
<protein>
    <submittedName>
        <fullName evidence="5">Biotin-dependent carboxyltransferase family protein</fullName>
    </submittedName>
</protein>
<dbReference type="Proteomes" id="UP001145072">
    <property type="component" value="Unassembled WGS sequence"/>
</dbReference>
<name>A0A9X3WQ67_9BACI</name>
<evidence type="ECO:0000256" key="1">
    <source>
        <dbReference type="ARBA" id="ARBA00022741"/>
    </source>
</evidence>
<dbReference type="EMBL" id="JAMQJZ010000012">
    <property type="protein sequence ID" value="MDC3421576.1"/>
    <property type="molecule type" value="Genomic_DNA"/>
</dbReference>
<dbReference type="SUPFAM" id="SSF50891">
    <property type="entry name" value="Cyclophilin-like"/>
    <property type="match status" value="1"/>
</dbReference>
<dbReference type="GO" id="GO:0016787">
    <property type="term" value="F:hydrolase activity"/>
    <property type="evidence" value="ECO:0007669"/>
    <property type="project" value="UniProtKB-KW"/>
</dbReference>
<keyword evidence="1" id="KW-0547">Nucleotide-binding</keyword>
<dbReference type="InterPro" id="IPR029000">
    <property type="entry name" value="Cyclophilin-like_dom_sf"/>
</dbReference>
<evidence type="ECO:0000313" key="6">
    <source>
        <dbReference type="Proteomes" id="UP001145072"/>
    </source>
</evidence>
<dbReference type="PANTHER" id="PTHR43309:SF5">
    <property type="entry name" value="5-OXOPROLINASE SUBUNIT C"/>
    <property type="match status" value="1"/>
</dbReference>
<dbReference type="Pfam" id="PF02626">
    <property type="entry name" value="CT_A_B"/>
    <property type="match status" value="1"/>
</dbReference>
<accession>A0A9X3WQ67</accession>
<comment type="caution">
    <text evidence="5">The sequence shown here is derived from an EMBL/GenBank/DDBJ whole genome shotgun (WGS) entry which is preliminary data.</text>
</comment>
<dbReference type="GO" id="GO:0005524">
    <property type="term" value="F:ATP binding"/>
    <property type="evidence" value="ECO:0007669"/>
    <property type="project" value="UniProtKB-KW"/>
</dbReference>
<feature type="domain" description="Carboxyltransferase" evidence="4">
    <location>
        <begin position="24"/>
        <end position="306"/>
    </location>
</feature>
<organism evidence="5 6">
    <name type="scientific">Aquibacillus koreensis</name>
    <dbReference type="NCBI Taxonomy" id="279446"/>
    <lineage>
        <taxon>Bacteria</taxon>
        <taxon>Bacillati</taxon>
        <taxon>Bacillota</taxon>
        <taxon>Bacilli</taxon>
        <taxon>Bacillales</taxon>
        <taxon>Bacillaceae</taxon>
        <taxon>Aquibacillus</taxon>
    </lineage>
</organism>
<evidence type="ECO:0000313" key="5">
    <source>
        <dbReference type="EMBL" id="MDC3421576.1"/>
    </source>
</evidence>
<proteinExistence type="predicted"/>
<reference evidence="5" key="1">
    <citation type="submission" date="2022-06" db="EMBL/GenBank/DDBJ databases">
        <title>Aquibacillus sp. a new bacterium isolated from soil saline samples.</title>
        <authorList>
            <person name="Galisteo C."/>
            <person name="De La Haba R."/>
            <person name="Sanchez-Porro C."/>
            <person name="Ventosa A."/>
        </authorList>
    </citation>
    <scope>NUCLEOTIDE SEQUENCE</scope>
    <source>
        <strain evidence="5">JCM 12387</strain>
    </source>
</reference>
<dbReference type="PANTHER" id="PTHR43309">
    <property type="entry name" value="5-OXOPROLINASE SUBUNIT C"/>
    <property type="match status" value="1"/>
</dbReference>
<sequence>MGIRFTKEGFLTTIQDDGRYGYQSLGFSTNGVMDQLAMKHANLLVNNNNVKEAVLEMSIIGPSMTFEADMVIALTGADMSPKVNHKPVPLNKPLVIQAGDRLDLHAAKNGVYTYLAISGGFDIADTLNSKSTALHVGIGGFKGRAIQTGDYLPIRTSLKRTPVHWGLSSDVTSYIYDEKKVIHYIEGRQYDWFTDEAKAAIDEELFQLTPQSNRMGFRLTGPMLEHKETKQLLTEATTFGTIQVPPSGEAIILMADRQPTGGYPKIGQVIQDDLPKLSQIRPGQTFHFVRCTLEEAQQKMLEKERQLNRLQAAIQLKWKEWGHAHN</sequence>
<dbReference type="RefSeq" id="WP_259870798.1">
    <property type="nucleotide sequence ID" value="NZ_JAMQJZ010000012.1"/>
</dbReference>
<keyword evidence="3" id="KW-0067">ATP-binding</keyword>
<gene>
    <name evidence="5" type="ORF">NC661_14475</name>
</gene>
<keyword evidence="6" id="KW-1185">Reference proteome</keyword>
<evidence type="ECO:0000256" key="2">
    <source>
        <dbReference type="ARBA" id="ARBA00022801"/>
    </source>
</evidence>
<dbReference type="SMART" id="SM00797">
    <property type="entry name" value="AHS2"/>
    <property type="match status" value="1"/>
</dbReference>
<dbReference type="InterPro" id="IPR052708">
    <property type="entry name" value="PxpC"/>
</dbReference>
<evidence type="ECO:0000256" key="3">
    <source>
        <dbReference type="ARBA" id="ARBA00022840"/>
    </source>
</evidence>
<evidence type="ECO:0000259" key="4">
    <source>
        <dbReference type="SMART" id="SM00797"/>
    </source>
</evidence>